<accession>A0ABW9A1U3</accession>
<dbReference type="Proteomes" id="UP001629249">
    <property type="component" value="Unassembled WGS sequence"/>
</dbReference>
<evidence type="ECO:0000313" key="2">
    <source>
        <dbReference type="EMBL" id="MFL9888986.1"/>
    </source>
</evidence>
<reference evidence="2 3" key="1">
    <citation type="journal article" date="2024" name="Chem. Sci.">
        <title>Discovery of megapolipeptins by genome mining of a Burkholderiales bacteria collection.</title>
        <authorList>
            <person name="Paulo B.S."/>
            <person name="Recchia M.J.J."/>
            <person name="Lee S."/>
            <person name="Fergusson C.H."/>
            <person name="Romanowski S.B."/>
            <person name="Hernandez A."/>
            <person name="Krull N."/>
            <person name="Liu D.Y."/>
            <person name="Cavanagh H."/>
            <person name="Bos A."/>
            <person name="Gray C.A."/>
            <person name="Murphy B.T."/>
            <person name="Linington R.G."/>
            <person name="Eustaquio A.S."/>
        </authorList>
    </citation>
    <scope>NUCLEOTIDE SEQUENCE [LARGE SCALE GENOMIC DNA]</scope>
    <source>
        <strain evidence="2 3">RL16-012-BIC-B</strain>
    </source>
</reference>
<evidence type="ECO:0000256" key="1">
    <source>
        <dbReference type="SAM" id="Phobius"/>
    </source>
</evidence>
<dbReference type="EMBL" id="JAQQFN010000054">
    <property type="protein sequence ID" value="MFL9888986.1"/>
    <property type="molecule type" value="Genomic_DNA"/>
</dbReference>
<feature type="transmembrane region" description="Helical" evidence="1">
    <location>
        <begin position="72"/>
        <end position="99"/>
    </location>
</feature>
<sequence length="165" mass="16880">MNAMPIACTGAGFYKAFKDNMDALGLDVPASISTAPANVLARIGAMIAAAEKLGKTATVGEILGATTASEKLLAFGAMYASFWLGAAVGSLMVATAAYLDCGTTPNATMKSVLKFTFDTGIRVPAQVLFVMQTNPEIFAVGAPGRSAFVRKAALPAGRLQAVGVQ</sequence>
<name>A0ABW9A1U3_9BURK</name>
<keyword evidence="1" id="KW-1133">Transmembrane helix</keyword>
<evidence type="ECO:0000313" key="3">
    <source>
        <dbReference type="Proteomes" id="UP001629249"/>
    </source>
</evidence>
<organism evidence="2 3">
    <name type="scientific">Paraburkholderia agricolaris</name>
    <dbReference type="NCBI Taxonomy" id="2152888"/>
    <lineage>
        <taxon>Bacteria</taxon>
        <taxon>Pseudomonadati</taxon>
        <taxon>Pseudomonadota</taxon>
        <taxon>Betaproteobacteria</taxon>
        <taxon>Burkholderiales</taxon>
        <taxon>Burkholderiaceae</taxon>
        <taxon>Paraburkholderia</taxon>
    </lineage>
</organism>
<protein>
    <submittedName>
        <fullName evidence="2">Uncharacterized protein</fullName>
    </submittedName>
</protein>
<keyword evidence="1" id="KW-0472">Membrane</keyword>
<comment type="caution">
    <text evidence="2">The sequence shown here is derived from an EMBL/GenBank/DDBJ whole genome shotgun (WGS) entry which is preliminary data.</text>
</comment>
<keyword evidence="3" id="KW-1185">Reference proteome</keyword>
<proteinExistence type="predicted"/>
<gene>
    <name evidence="2" type="ORF">PQR66_38605</name>
</gene>
<keyword evidence="1" id="KW-0812">Transmembrane</keyword>